<dbReference type="HAMAP" id="MF_00397">
    <property type="entry name" value="CitG"/>
    <property type="match status" value="1"/>
</dbReference>
<dbReference type="GO" id="GO:0050519">
    <property type="term" value="F:holo-citrate lyase synthase activity"/>
    <property type="evidence" value="ECO:0007669"/>
    <property type="project" value="UniProtKB-EC"/>
</dbReference>
<organism evidence="8 9">
    <name type="scientific">Anaerospora hongkongensis</name>
    <dbReference type="NCBI Taxonomy" id="244830"/>
    <lineage>
        <taxon>Bacteria</taxon>
        <taxon>Bacillati</taxon>
        <taxon>Bacillota</taxon>
        <taxon>Negativicutes</taxon>
        <taxon>Selenomonadales</taxon>
        <taxon>Sporomusaceae</taxon>
        <taxon>Anaerospora</taxon>
    </lineage>
</organism>
<keyword evidence="5 7" id="KW-0067">ATP-binding</keyword>
<dbReference type="Proteomes" id="UP000295063">
    <property type="component" value="Unassembled WGS sequence"/>
</dbReference>
<proteinExistence type="inferred from homology"/>
<dbReference type="AlphaFoldDB" id="A0A4R1PQX2"/>
<dbReference type="GO" id="GO:0051191">
    <property type="term" value="P:prosthetic group biosynthetic process"/>
    <property type="evidence" value="ECO:0007669"/>
    <property type="project" value="InterPro"/>
</dbReference>
<evidence type="ECO:0000256" key="6">
    <source>
        <dbReference type="ARBA" id="ARBA00048574"/>
    </source>
</evidence>
<dbReference type="OrthoDB" id="114886at2"/>
<evidence type="ECO:0000256" key="2">
    <source>
        <dbReference type="ARBA" id="ARBA00022679"/>
    </source>
</evidence>
<evidence type="ECO:0000256" key="1">
    <source>
        <dbReference type="ARBA" id="ARBA00001210"/>
    </source>
</evidence>
<dbReference type="InterPro" id="IPR005551">
    <property type="entry name" value="CitX"/>
</dbReference>
<dbReference type="NCBIfam" id="TIGR03125">
    <property type="entry name" value="citrate_citG"/>
    <property type="match status" value="1"/>
</dbReference>
<reference evidence="8 9" key="1">
    <citation type="submission" date="2019-03" db="EMBL/GenBank/DDBJ databases">
        <title>Genomic Encyclopedia of Type Strains, Phase IV (KMG-IV): sequencing the most valuable type-strain genomes for metagenomic binning, comparative biology and taxonomic classification.</title>
        <authorList>
            <person name="Goeker M."/>
        </authorList>
    </citation>
    <scope>NUCLEOTIDE SEQUENCE [LARGE SCALE GENOMIC DNA]</scope>
    <source>
        <strain evidence="8 9">DSM 15969</strain>
    </source>
</reference>
<keyword evidence="9" id="KW-1185">Reference proteome</keyword>
<accession>A0A4R1PQX2</accession>
<sequence>MNKHTEVTLQDVLDSKERRAEAQHSMRLKYSAQGDTLISMTVNMPGNRKYTDDTVQLIYFALHQLRLKFAEQGLQLSEEQIFHWNAGPVALVSVQGNAHQCKKLAIQIEQESPSGRLLDLDVFDADGNLISRDEYQLPRRICMVCERPAVECVRSRAHQPEEVRSAVKHLLLSFHSEQTKVVPDAVIQIASKALEAMLAEVACSPAPGLVDRFNAGAHQDMDFFTFIHSSSALVSSLLRCTLAGWTHSGDCTELLPVLRKIGLDGEKDMFAATNGVNTQKGLLFLLGITAAATALHIRKMGSSACIEGILQTVADMCQGLVAQELSPLEKNKPDRKLTAGERLFLEYGITGIRGELESGLTVLSAVALPRLEQAFSAGLSVNDAMVDTLIALIAVTPDTTILNRHNPQVLASVQQQAAGILHAGGMLTETGRQLIREWDDSLIQMNISPGGSADLLAAAYYFYSIKSYIRAFPGNRRG</sequence>
<dbReference type="Pfam" id="PF01874">
    <property type="entry name" value="CitG"/>
    <property type="match status" value="1"/>
</dbReference>
<keyword evidence="3" id="KW-0548">Nucleotidyltransferase</keyword>
<keyword evidence="2 7" id="KW-0808">Transferase</keyword>
<dbReference type="Gene3D" id="1.10.4200.10">
    <property type="entry name" value="Triphosphoribosyl-dephospho-CoA protein"/>
    <property type="match status" value="1"/>
</dbReference>
<dbReference type="NCBIfam" id="TIGR03124">
    <property type="entry name" value="citrate_citX"/>
    <property type="match status" value="1"/>
</dbReference>
<keyword evidence="4 7" id="KW-0547">Nucleotide-binding</keyword>
<evidence type="ECO:0000256" key="7">
    <source>
        <dbReference type="HAMAP-Rule" id="MF_00397"/>
    </source>
</evidence>
<comment type="catalytic activity">
    <reaction evidence="6">
        <text>apo-[citrate lyase ACP] + 2'-(5''-triphospho-alpha-D-ribosyl)-3'-dephospho-CoA = holo-[citrate lyase ACP] + diphosphate</text>
        <dbReference type="Rhea" id="RHEA:16333"/>
        <dbReference type="Rhea" id="RHEA-COMP:10157"/>
        <dbReference type="Rhea" id="RHEA-COMP:10158"/>
        <dbReference type="ChEBI" id="CHEBI:29999"/>
        <dbReference type="ChEBI" id="CHEBI:33019"/>
        <dbReference type="ChEBI" id="CHEBI:61378"/>
        <dbReference type="ChEBI" id="CHEBI:82683"/>
        <dbReference type="EC" id="2.7.7.61"/>
    </reaction>
</comment>
<gene>
    <name evidence="7" type="primary">citG</name>
    <name evidence="8" type="ORF">EV210_11652</name>
</gene>
<dbReference type="Pfam" id="PF03802">
    <property type="entry name" value="CitX"/>
    <property type="match status" value="1"/>
</dbReference>
<dbReference type="GO" id="GO:0046917">
    <property type="term" value="F:triphosphoribosyl-dephospho-CoA synthase activity"/>
    <property type="evidence" value="ECO:0007669"/>
    <property type="project" value="UniProtKB-UniRule"/>
</dbReference>
<protein>
    <recommendedName>
        <fullName evidence="7">Probable 2-(5''-triphosphoribosyl)-3'-dephosphocoenzyme-A synthase</fullName>
        <shortName evidence="7">2-(5''-triphosphoribosyl)-3'-dephospho-CoA synthase</shortName>
        <ecNumber evidence="7">2.4.2.52</ecNumber>
    </recommendedName>
</protein>
<dbReference type="PANTHER" id="PTHR30201">
    <property type="entry name" value="TRIPHOSPHORIBOSYL-DEPHOSPHO-COA SYNTHASE"/>
    <property type="match status" value="1"/>
</dbReference>
<dbReference type="PANTHER" id="PTHR30201:SF2">
    <property type="entry name" value="2-(5''-TRIPHOSPHORIBOSYL)-3'-DEPHOSPHOCOENZYME-A SYNTHASE"/>
    <property type="match status" value="1"/>
</dbReference>
<dbReference type="GO" id="GO:0005524">
    <property type="term" value="F:ATP binding"/>
    <property type="evidence" value="ECO:0007669"/>
    <property type="project" value="UniProtKB-KW"/>
</dbReference>
<dbReference type="InterPro" id="IPR002736">
    <property type="entry name" value="CitG"/>
</dbReference>
<evidence type="ECO:0000313" key="8">
    <source>
        <dbReference type="EMBL" id="TCL33950.1"/>
    </source>
</evidence>
<dbReference type="EMBL" id="SLUI01000016">
    <property type="protein sequence ID" value="TCL33950.1"/>
    <property type="molecule type" value="Genomic_DNA"/>
</dbReference>
<evidence type="ECO:0000256" key="3">
    <source>
        <dbReference type="ARBA" id="ARBA00022695"/>
    </source>
</evidence>
<comment type="catalytic activity">
    <reaction evidence="1 7">
        <text>3'-dephospho-CoA + ATP = 2'-(5''-triphospho-alpha-D-ribosyl)-3'-dephospho-CoA + adenine</text>
        <dbReference type="Rhea" id="RHEA:15117"/>
        <dbReference type="ChEBI" id="CHEBI:16708"/>
        <dbReference type="ChEBI" id="CHEBI:30616"/>
        <dbReference type="ChEBI" id="CHEBI:57328"/>
        <dbReference type="ChEBI" id="CHEBI:61378"/>
        <dbReference type="EC" id="2.4.2.52"/>
    </reaction>
</comment>
<evidence type="ECO:0000256" key="4">
    <source>
        <dbReference type="ARBA" id="ARBA00022741"/>
    </source>
</evidence>
<dbReference type="EC" id="2.4.2.52" evidence="7"/>
<comment type="similarity">
    <text evidence="7">Belongs to the CitG/MdcB family.</text>
</comment>
<name>A0A4R1PQX2_9FIRM</name>
<evidence type="ECO:0000313" key="9">
    <source>
        <dbReference type="Proteomes" id="UP000295063"/>
    </source>
</evidence>
<evidence type="ECO:0000256" key="5">
    <source>
        <dbReference type="ARBA" id="ARBA00022840"/>
    </source>
</evidence>
<dbReference type="InterPro" id="IPR017551">
    <property type="entry name" value="TriPribosyl-deP-CoA_syn_CitG"/>
</dbReference>
<dbReference type="RefSeq" id="WP_132082985.1">
    <property type="nucleotide sequence ID" value="NZ_DAMAKO010000016.1"/>
</dbReference>
<comment type="caution">
    <text evidence="8">The sequence shown here is derived from an EMBL/GenBank/DDBJ whole genome shotgun (WGS) entry which is preliminary data.</text>
</comment>